<dbReference type="AlphaFoldDB" id="A0ABD1YN61"/>
<dbReference type="Proteomes" id="UP001605036">
    <property type="component" value="Unassembled WGS sequence"/>
</dbReference>
<proteinExistence type="predicted"/>
<comment type="caution">
    <text evidence="2">The sequence shown here is derived from an EMBL/GenBank/DDBJ whole genome shotgun (WGS) entry which is preliminary data.</text>
</comment>
<dbReference type="EMBL" id="JBHFFA010000004">
    <property type="protein sequence ID" value="KAL2631119.1"/>
    <property type="molecule type" value="Genomic_DNA"/>
</dbReference>
<feature type="compositionally biased region" description="Polar residues" evidence="1">
    <location>
        <begin position="229"/>
        <end position="248"/>
    </location>
</feature>
<evidence type="ECO:0000256" key="1">
    <source>
        <dbReference type="SAM" id="MobiDB-lite"/>
    </source>
</evidence>
<keyword evidence="3" id="KW-1185">Reference proteome</keyword>
<protein>
    <submittedName>
        <fullName evidence="2">Uncharacterized protein</fullName>
    </submittedName>
</protein>
<evidence type="ECO:0000313" key="3">
    <source>
        <dbReference type="Proteomes" id="UP001605036"/>
    </source>
</evidence>
<gene>
    <name evidence="2" type="ORF">R1flu_015805</name>
</gene>
<name>A0ABD1YN61_9MARC</name>
<organism evidence="2 3">
    <name type="scientific">Riccia fluitans</name>
    <dbReference type="NCBI Taxonomy" id="41844"/>
    <lineage>
        <taxon>Eukaryota</taxon>
        <taxon>Viridiplantae</taxon>
        <taxon>Streptophyta</taxon>
        <taxon>Embryophyta</taxon>
        <taxon>Marchantiophyta</taxon>
        <taxon>Marchantiopsida</taxon>
        <taxon>Marchantiidae</taxon>
        <taxon>Marchantiales</taxon>
        <taxon>Ricciaceae</taxon>
        <taxon>Riccia</taxon>
    </lineage>
</organism>
<sequence>MGGEGRSLAPARSQPVRRPERRVELFVDVVDEQGLIRAFVGALRPPADRPMVDQLMRSWRSLLYLKAEQPKRALVNHVGKALGTRNGGLLSSAAHGGMKPAFELSSQDEQCREASSTFTGKSNASRNPSAMCYSYQGLGAPPLTGWIGRGVGIFVRGYVIVGRFGGSEMATNGPLLLQFPRSAHGSAYQFDRGRRRAATECPSRSNRLRGLLLKLQHQGSLTPELARARTTQRGVQMGSSSPGTANTP</sequence>
<reference evidence="2 3" key="1">
    <citation type="submission" date="2024-09" db="EMBL/GenBank/DDBJ databases">
        <title>Chromosome-scale assembly of Riccia fluitans.</title>
        <authorList>
            <person name="Paukszto L."/>
            <person name="Sawicki J."/>
            <person name="Karawczyk K."/>
            <person name="Piernik-Szablinska J."/>
            <person name="Szczecinska M."/>
            <person name="Mazdziarz M."/>
        </authorList>
    </citation>
    <scope>NUCLEOTIDE SEQUENCE [LARGE SCALE GENOMIC DNA]</scope>
    <source>
        <strain evidence="2">Rf_01</strain>
        <tissue evidence="2">Aerial parts of the thallus</tissue>
    </source>
</reference>
<accession>A0ABD1YN61</accession>
<evidence type="ECO:0000313" key="2">
    <source>
        <dbReference type="EMBL" id="KAL2631119.1"/>
    </source>
</evidence>
<feature type="region of interest" description="Disordered" evidence="1">
    <location>
        <begin position="227"/>
        <end position="248"/>
    </location>
</feature>